<organism evidence="3 4">
    <name type="scientific">Lepraria finkii</name>
    <dbReference type="NCBI Taxonomy" id="1340010"/>
    <lineage>
        <taxon>Eukaryota</taxon>
        <taxon>Fungi</taxon>
        <taxon>Dikarya</taxon>
        <taxon>Ascomycota</taxon>
        <taxon>Pezizomycotina</taxon>
        <taxon>Lecanoromycetes</taxon>
        <taxon>OSLEUM clade</taxon>
        <taxon>Lecanoromycetidae</taxon>
        <taxon>Lecanorales</taxon>
        <taxon>Lecanorineae</taxon>
        <taxon>Stereocaulaceae</taxon>
        <taxon>Lepraria</taxon>
    </lineage>
</organism>
<dbReference type="EMBL" id="JBHFEH010000039">
    <property type="protein sequence ID" value="KAL2051032.1"/>
    <property type="molecule type" value="Genomic_DNA"/>
</dbReference>
<gene>
    <name evidence="3" type="ORF">ABVK25_008626</name>
</gene>
<dbReference type="SUPFAM" id="SSF54593">
    <property type="entry name" value="Glyoxalase/Bleomycin resistance protein/Dihydroxybiphenyl dioxygenase"/>
    <property type="match status" value="1"/>
</dbReference>
<protein>
    <recommendedName>
        <fullName evidence="2">Glyoxalase/fosfomycin resistance/dioxygenase domain-containing protein</fullName>
    </recommendedName>
</protein>
<dbReference type="InterPro" id="IPR004360">
    <property type="entry name" value="Glyas_Fos-R_dOase_dom"/>
</dbReference>
<reference evidence="3 4" key="1">
    <citation type="submission" date="2024-09" db="EMBL/GenBank/DDBJ databases">
        <title>Rethinking Asexuality: The Enigmatic Case of Functional Sexual Genes in Lepraria (Stereocaulaceae).</title>
        <authorList>
            <person name="Doellman M."/>
            <person name="Sun Y."/>
            <person name="Barcenas-Pena A."/>
            <person name="Lumbsch H.T."/>
            <person name="Grewe F."/>
        </authorList>
    </citation>
    <scope>NUCLEOTIDE SEQUENCE [LARGE SCALE GENOMIC DNA]</scope>
    <source>
        <strain evidence="3 4">Grewe 0041</strain>
    </source>
</reference>
<dbReference type="InterPro" id="IPR029068">
    <property type="entry name" value="Glyas_Bleomycin-R_OHBP_Dase"/>
</dbReference>
<dbReference type="Proteomes" id="UP001590951">
    <property type="component" value="Unassembled WGS sequence"/>
</dbReference>
<dbReference type="Gene3D" id="3.10.180.10">
    <property type="entry name" value="2,3-Dihydroxybiphenyl 1,2-Dioxygenase, domain 1"/>
    <property type="match status" value="1"/>
</dbReference>
<evidence type="ECO:0000313" key="3">
    <source>
        <dbReference type="EMBL" id="KAL2051032.1"/>
    </source>
</evidence>
<proteinExistence type="predicted"/>
<evidence type="ECO:0000256" key="1">
    <source>
        <dbReference type="SAM" id="MobiDB-lite"/>
    </source>
</evidence>
<comment type="caution">
    <text evidence="3">The sequence shown here is derived from an EMBL/GenBank/DDBJ whole genome shotgun (WGS) entry which is preliminary data.</text>
</comment>
<accession>A0ABR4B1D9</accession>
<evidence type="ECO:0000259" key="2">
    <source>
        <dbReference type="Pfam" id="PF00903"/>
    </source>
</evidence>
<sequence length="155" mass="17018">MISLLLLPLSLTQAHLPSIPTNSPTKSTTSARPIVSNDPPQPPTPQGYALNYLALQVSNITTTVGNIPNAPIDSKSFGFSHVSMVVPNIAATQERLEAYGVPVLKHLGENAPVDIEKYYMVKEQGTTLQRALNQLFRCFVLVEDPDGYLIEFQQR</sequence>
<feature type="compositionally biased region" description="Polar residues" evidence="1">
    <location>
        <begin position="17"/>
        <end position="31"/>
    </location>
</feature>
<evidence type="ECO:0000313" key="4">
    <source>
        <dbReference type="Proteomes" id="UP001590951"/>
    </source>
</evidence>
<name>A0ABR4B1D9_9LECA</name>
<feature type="domain" description="Glyoxalase/fosfomycin resistance/dioxygenase" evidence="2">
    <location>
        <begin position="48"/>
        <end position="152"/>
    </location>
</feature>
<dbReference type="Pfam" id="PF00903">
    <property type="entry name" value="Glyoxalase"/>
    <property type="match status" value="1"/>
</dbReference>
<keyword evidence="4" id="KW-1185">Reference proteome</keyword>
<feature type="region of interest" description="Disordered" evidence="1">
    <location>
        <begin position="17"/>
        <end position="43"/>
    </location>
</feature>